<sequence length="384" mass="40623">MTFKKSIISAVTVSLVGVTIASTQPAFASSSAAAKEAIQKNQDDAKALLKQIAAANEEGIKLDQQIKDNSAKIATQEAVIKEATDEIDNLSTKIDAAKEEVAKRTTVLEGQLISLQKTSGDAVSGNVYVDFILNSDNLTDLVARTFTVNKLNEASKEALADVNESKAKLTDLKDNQEKAKAKLEADKADLEKQKTNLLDLKDKVTKNQNDLTKKINDNKKALTALKADYDKANKAETEKELKELAASAAEGEKGTDSSVGEGKKAMSSAGNAYAWGQCTWYVKAVAPWAGNSWGNGNQWGASAAAAGFTVDHNPAAGTIISFAAGQKVGSWAADPSYGHVAYVQSYDADKNTVTISQGGLGFGSPAGPNTQTVSNARSLTYIHK</sequence>
<evidence type="ECO:0000256" key="3">
    <source>
        <dbReference type="SAM" id="MobiDB-lite"/>
    </source>
</evidence>
<feature type="region of interest" description="Disordered" evidence="3">
    <location>
        <begin position="244"/>
        <end position="263"/>
    </location>
</feature>
<dbReference type="Gene3D" id="6.10.250.3150">
    <property type="match status" value="1"/>
</dbReference>
<keyword evidence="1 4" id="KW-0732">Signal</keyword>
<dbReference type="AlphaFoldDB" id="A0AAE8LWP0"/>
<dbReference type="Gene3D" id="3.90.1720.10">
    <property type="entry name" value="endopeptidase domain like (from Nostoc punctiforme)"/>
    <property type="match status" value="1"/>
</dbReference>
<evidence type="ECO:0000256" key="4">
    <source>
        <dbReference type="SAM" id="SignalP"/>
    </source>
</evidence>
<dbReference type="PROSITE" id="PS50911">
    <property type="entry name" value="CHAP"/>
    <property type="match status" value="1"/>
</dbReference>
<organism evidence="6 7">
    <name type="scientific">Latilactobacillus sakei</name>
    <name type="common">Lactobacillus sakei</name>
    <dbReference type="NCBI Taxonomy" id="1599"/>
    <lineage>
        <taxon>Bacteria</taxon>
        <taxon>Bacillati</taxon>
        <taxon>Bacillota</taxon>
        <taxon>Bacilli</taxon>
        <taxon>Lactobacillales</taxon>
        <taxon>Lactobacillaceae</taxon>
        <taxon>Latilactobacillus</taxon>
    </lineage>
</organism>
<dbReference type="PRINTS" id="PR01852">
    <property type="entry name" value="SIBAPROTEIN"/>
</dbReference>
<dbReference type="EMBL" id="OKRC01000008">
    <property type="protein sequence ID" value="SPE22304.1"/>
    <property type="molecule type" value="Genomic_DNA"/>
</dbReference>
<gene>
    <name evidence="6" type="ORF">LAS9267_01641</name>
</gene>
<feature type="domain" description="Peptidase C51" evidence="5">
    <location>
        <begin position="253"/>
        <end position="383"/>
    </location>
</feature>
<dbReference type="Proteomes" id="UP000239650">
    <property type="component" value="Unassembled WGS sequence"/>
</dbReference>
<name>A0AAE8LWP0_LATSK</name>
<keyword evidence="2" id="KW-0175">Coiled coil</keyword>
<evidence type="ECO:0000259" key="5">
    <source>
        <dbReference type="PROSITE" id="PS50911"/>
    </source>
</evidence>
<feature type="coiled-coil region" evidence="2">
    <location>
        <begin position="38"/>
        <end position="100"/>
    </location>
</feature>
<dbReference type="InterPro" id="IPR009148">
    <property type="entry name" value="PcsB-like"/>
</dbReference>
<evidence type="ECO:0000256" key="1">
    <source>
        <dbReference type="ARBA" id="ARBA00022729"/>
    </source>
</evidence>
<comment type="caution">
    <text evidence="6">The sequence shown here is derived from an EMBL/GenBank/DDBJ whole genome shotgun (WGS) entry which is preliminary data.</text>
</comment>
<protein>
    <submittedName>
        <fullName evidence="6">N-acetylmuramoyl-L-alanine amidase domain-containing protein</fullName>
    </submittedName>
</protein>
<dbReference type="InterPro" id="IPR038765">
    <property type="entry name" value="Papain-like_cys_pep_sf"/>
</dbReference>
<feature type="signal peptide" evidence="4">
    <location>
        <begin position="1"/>
        <end position="28"/>
    </location>
</feature>
<evidence type="ECO:0000256" key="2">
    <source>
        <dbReference type="SAM" id="Coils"/>
    </source>
</evidence>
<evidence type="ECO:0000313" key="6">
    <source>
        <dbReference type="EMBL" id="SPE22304.1"/>
    </source>
</evidence>
<dbReference type="Pfam" id="PF05257">
    <property type="entry name" value="CHAP"/>
    <property type="match status" value="1"/>
</dbReference>
<feature type="chain" id="PRO_5042120837" evidence="4">
    <location>
        <begin position="29"/>
        <end position="384"/>
    </location>
</feature>
<dbReference type="Pfam" id="PF24568">
    <property type="entry name" value="CC_PcsB"/>
    <property type="match status" value="1"/>
</dbReference>
<accession>A0AAE8LWP0</accession>
<dbReference type="GeneID" id="57133077"/>
<dbReference type="SUPFAM" id="SSF54001">
    <property type="entry name" value="Cysteine proteinases"/>
    <property type="match status" value="1"/>
</dbReference>
<dbReference type="InterPro" id="IPR007921">
    <property type="entry name" value="CHAP_dom"/>
</dbReference>
<dbReference type="RefSeq" id="WP_016264545.1">
    <property type="nucleotide sequence ID" value="NZ_CAKMCP010000006.1"/>
</dbReference>
<dbReference type="InterPro" id="IPR057309">
    <property type="entry name" value="PcsB_CC"/>
</dbReference>
<evidence type="ECO:0000313" key="7">
    <source>
        <dbReference type="Proteomes" id="UP000239650"/>
    </source>
</evidence>
<proteinExistence type="predicted"/>
<reference evidence="6 7" key="1">
    <citation type="submission" date="2018-02" db="EMBL/GenBank/DDBJ databases">
        <authorList>
            <person name="Rodrigo-Torres L."/>
            <person name="Arahal R. D."/>
            <person name="Lucena T."/>
        </authorList>
    </citation>
    <scope>NUCLEOTIDE SEQUENCE [LARGE SCALE GENOMIC DNA]</scope>
    <source>
        <strain evidence="6 7">CECT 9267</strain>
    </source>
</reference>